<dbReference type="Proteomes" id="UP000593580">
    <property type="component" value="Chromosome"/>
</dbReference>
<dbReference type="CDD" id="cd05374">
    <property type="entry name" value="17beta-HSD-like_SDR_c"/>
    <property type="match status" value="1"/>
</dbReference>
<dbReference type="InterPro" id="IPR020904">
    <property type="entry name" value="Sc_DH/Rdtase_CS"/>
</dbReference>
<dbReference type="InterPro" id="IPR036291">
    <property type="entry name" value="NAD(P)-bd_dom_sf"/>
</dbReference>
<dbReference type="AlphaFoldDB" id="A0A7M1B6P5"/>
<evidence type="ECO:0000256" key="1">
    <source>
        <dbReference type="ARBA" id="ARBA00006484"/>
    </source>
</evidence>
<dbReference type="PANTHER" id="PTHR43976">
    <property type="entry name" value="SHORT CHAIN DEHYDROGENASE"/>
    <property type="match status" value="1"/>
</dbReference>
<evidence type="ECO:0000313" key="5">
    <source>
        <dbReference type="Proteomes" id="UP000593580"/>
    </source>
</evidence>
<dbReference type="PANTHER" id="PTHR43976:SF16">
    <property type="entry name" value="SHORT-CHAIN DEHYDROGENASE_REDUCTASE FAMILY PROTEIN"/>
    <property type="match status" value="1"/>
</dbReference>
<accession>A0A7M1B6P5</accession>
<evidence type="ECO:0000313" key="4">
    <source>
        <dbReference type="EMBL" id="QOP45383.1"/>
    </source>
</evidence>
<dbReference type="KEGG" id="spal:FM071_03460"/>
<dbReference type="InterPro" id="IPR051911">
    <property type="entry name" value="SDR_oxidoreductase"/>
</dbReference>
<dbReference type="Gene3D" id="3.40.50.720">
    <property type="entry name" value="NAD(P)-binding Rossmann-like Domain"/>
    <property type="match status" value="1"/>
</dbReference>
<gene>
    <name evidence="4" type="ORF">FM071_03460</name>
</gene>
<dbReference type="SUPFAM" id="SSF51735">
    <property type="entry name" value="NAD(P)-binding Rossmann-fold domains"/>
    <property type="match status" value="1"/>
</dbReference>
<organism evidence="4 5">
    <name type="scientific">Sulfurimonas paralvinellae</name>
    <dbReference type="NCBI Taxonomy" id="317658"/>
    <lineage>
        <taxon>Bacteria</taxon>
        <taxon>Pseudomonadati</taxon>
        <taxon>Campylobacterota</taxon>
        <taxon>Epsilonproteobacteria</taxon>
        <taxon>Campylobacterales</taxon>
        <taxon>Sulfurimonadaceae</taxon>
        <taxon>Sulfurimonas</taxon>
    </lineage>
</organism>
<name>A0A7M1B6P5_9BACT</name>
<dbReference type="InterPro" id="IPR002347">
    <property type="entry name" value="SDR_fam"/>
</dbReference>
<evidence type="ECO:0000256" key="2">
    <source>
        <dbReference type="ARBA" id="ARBA00023002"/>
    </source>
</evidence>
<keyword evidence="2" id="KW-0560">Oxidoreductase</keyword>
<dbReference type="PRINTS" id="PR00081">
    <property type="entry name" value="GDHRDH"/>
</dbReference>
<protein>
    <submittedName>
        <fullName evidence="4">SDR family oxidoreductase</fullName>
    </submittedName>
</protein>
<dbReference type="Pfam" id="PF00106">
    <property type="entry name" value="adh_short"/>
    <property type="match status" value="1"/>
</dbReference>
<proteinExistence type="inferred from homology"/>
<reference evidence="4 5" key="1">
    <citation type="submission" date="2019-07" db="EMBL/GenBank/DDBJ databases">
        <title>Sulfurimonas paralvinellae sp. nov., a novel mesophilic, hydrogen- and sulfur-oxidizing chemolithoautotroph within the Epsilonproteo- bacteria isolated from a deep-sea hydrothermal vent polychaete nest, reclassification of Thiomicrospira denitrificans as Sulfurimonas denitrificans comb. nov. and emended description of the genus Sulfurimonas.</title>
        <authorList>
            <person name="Wang S."/>
            <person name="Jiang L."/>
            <person name="Shao Z."/>
        </authorList>
    </citation>
    <scope>NUCLEOTIDE SEQUENCE [LARGE SCALE GENOMIC DNA]</scope>
    <source>
        <strain evidence="4 5">GO25</strain>
    </source>
</reference>
<comment type="similarity">
    <text evidence="1 3">Belongs to the short-chain dehydrogenases/reductases (SDR) family.</text>
</comment>
<dbReference type="GO" id="GO:0016491">
    <property type="term" value="F:oxidoreductase activity"/>
    <property type="evidence" value="ECO:0007669"/>
    <property type="project" value="UniProtKB-KW"/>
</dbReference>
<evidence type="ECO:0000256" key="3">
    <source>
        <dbReference type="RuleBase" id="RU000363"/>
    </source>
</evidence>
<sequence length="273" mass="30805">MNKIVLITGSGSGMGRVSCEFLAELGYTVFAGTRDVSKFDNNNIKNIFPIDLDITSQESINRVIADILQRYGKIDILVNNAGYGLVATVEDFSEAEMLSEYNVNVFGTLRTCKAVIPSMRKNRSGIIINISSFLGRIGLPLLTLYNSSKYAVEGITDSLRYELREFDIRVHSIMPGFFSTEFAKSNLVTNLHTFDENSPYRHLVTSLAPVILDQINNGNNPLEVAHLIKEIIDDDNFVARVTVGDKARKFIPMRKELSDEDFERRVRNYYNIK</sequence>
<dbReference type="EMBL" id="CP041406">
    <property type="protein sequence ID" value="QOP45383.1"/>
    <property type="molecule type" value="Genomic_DNA"/>
</dbReference>
<keyword evidence="5" id="KW-1185">Reference proteome</keyword>
<dbReference type="PRINTS" id="PR00080">
    <property type="entry name" value="SDRFAMILY"/>
</dbReference>
<dbReference type="PROSITE" id="PS00061">
    <property type="entry name" value="ADH_SHORT"/>
    <property type="match status" value="1"/>
</dbReference>